<name>A0A2T7BLF8_9BACT</name>
<accession>A0A2T7BLF8</accession>
<reference evidence="1 2" key="1">
    <citation type="submission" date="2018-04" db="EMBL/GenBank/DDBJ databases">
        <title>Chitinophaga fuyangensis sp. nov., isolated from soil in a chemical factory.</title>
        <authorList>
            <person name="Chen K."/>
        </authorList>
    </citation>
    <scope>NUCLEOTIDE SEQUENCE [LARGE SCALE GENOMIC DNA]</scope>
    <source>
        <strain evidence="1 2">LY-1</strain>
    </source>
</reference>
<comment type="caution">
    <text evidence="1">The sequence shown here is derived from an EMBL/GenBank/DDBJ whole genome shotgun (WGS) entry which is preliminary data.</text>
</comment>
<evidence type="ECO:0000313" key="1">
    <source>
        <dbReference type="EMBL" id="PUZ28513.1"/>
    </source>
</evidence>
<evidence type="ECO:0000313" key="2">
    <source>
        <dbReference type="Proteomes" id="UP000244450"/>
    </source>
</evidence>
<protein>
    <submittedName>
        <fullName evidence="1">Uncharacterized protein</fullName>
    </submittedName>
</protein>
<proteinExistence type="predicted"/>
<sequence>MAALALVATLAACHNNGEVRQHDTSHYDVITEKSYLVRESKPASNPETDSVAAKQQAFITYLESKGFKRHLIQKDSILFRRENSLEVEMILAPPTDTWDMHTIIAFDPAKNPFFVNLHRDSSQLVRYVEGPRPDSTAK</sequence>
<organism evidence="1 2">
    <name type="scientific">Chitinophaga parva</name>
    <dbReference type="NCBI Taxonomy" id="2169414"/>
    <lineage>
        <taxon>Bacteria</taxon>
        <taxon>Pseudomonadati</taxon>
        <taxon>Bacteroidota</taxon>
        <taxon>Chitinophagia</taxon>
        <taxon>Chitinophagales</taxon>
        <taxon>Chitinophagaceae</taxon>
        <taxon>Chitinophaga</taxon>
    </lineage>
</organism>
<keyword evidence="2" id="KW-1185">Reference proteome</keyword>
<dbReference type="AlphaFoldDB" id="A0A2T7BLF8"/>
<dbReference type="Proteomes" id="UP000244450">
    <property type="component" value="Unassembled WGS sequence"/>
</dbReference>
<dbReference type="EMBL" id="QCYK01000001">
    <property type="protein sequence ID" value="PUZ28513.1"/>
    <property type="molecule type" value="Genomic_DNA"/>
</dbReference>
<gene>
    <name evidence="1" type="ORF">DCC81_03240</name>
</gene>